<evidence type="ECO:0000313" key="4">
    <source>
        <dbReference type="Proteomes" id="UP000886829"/>
    </source>
</evidence>
<dbReference type="PROSITE" id="PS51186">
    <property type="entry name" value="GNAT"/>
    <property type="match status" value="1"/>
</dbReference>
<dbReference type="CDD" id="cd04301">
    <property type="entry name" value="NAT_SF"/>
    <property type="match status" value="1"/>
</dbReference>
<dbReference type="Gene3D" id="3.40.630.30">
    <property type="match status" value="1"/>
</dbReference>
<reference evidence="3" key="2">
    <citation type="submission" date="2021-04" db="EMBL/GenBank/DDBJ databases">
        <authorList>
            <person name="Gilroy R."/>
        </authorList>
    </citation>
    <scope>NUCLEOTIDE SEQUENCE</scope>
    <source>
        <strain evidence="3">USASDec5-558</strain>
    </source>
</reference>
<keyword evidence="1" id="KW-0808">Transferase</keyword>
<reference evidence="3" key="1">
    <citation type="journal article" date="2021" name="PeerJ">
        <title>Extensive microbial diversity within the chicken gut microbiome revealed by metagenomics and culture.</title>
        <authorList>
            <person name="Gilroy R."/>
            <person name="Ravi A."/>
            <person name="Getino M."/>
            <person name="Pursley I."/>
            <person name="Horton D.L."/>
            <person name="Alikhan N.F."/>
            <person name="Baker D."/>
            <person name="Gharbi K."/>
            <person name="Hall N."/>
            <person name="Watson M."/>
            <person name="Adriaenssens E.M."/>
            <person name="Foster-Nyarko E."/>
            <person name="Jarju S."/>
            <person name="Secka A."/>
            <person name="Antonio M."/>
            <person name="Oren A."/>
            <person name="Chaudhuri R.R."/>
            <person name="La Ragione R."/>
            <person name="Hildebrand F."/>
            <person name="Pallen M.J."/>
        </authorList>
    </citation>
    <scope>NUCLEOTIDE SEQUENCE</scope>
    <source>
        <strain evidence="3">USASDec5-558</strain>
    </source>
</reference>
<organism evidence="3 4">
    <name type="scientific">Candidatus Anaerobiospirillum pullistercoris</name>
    <dbReference type="NCBI Taxonomy" id="2838452"/>
    <lineage>
        <taxon>Bacteria</taxon>
        <taxon>Pseudomonadati</taxon>
        <taxon>Pseudomonadota</taxon>
        <taxon>Gammaproteobacteria</taxon>
        <taxon>Aeromonadales</taxon>
        <taxon>Succinivibrionaceae</taxon>
        <taxon>Anaerobiospirillum</taxon>
    </lineage>
</organism>
<proteinExistence type="predicted"/>
<dbReference type="InterPro" id="IPR000182">
    <property type="entry name" value="GNAT_dom"/>
</dbReference>
<accession>A0A9D1WCR1</accession>
<sequence>MSESTVVSYSVRRALPDDLGAIARIELDSAAYEGRLKPLDFSLGELERLWYDRLLSGQFDVLVAVAGHTVLGFIGIIAPSGKDGFIQAIYIDPDFYHRGIGTALLRASEKIFRSRHCPRVVLYVEPLNHNGKRFYAKAGFVATAKKFRHLSVWVKEIASC</sequence>
<dbReference type="PANTHER" id="PTHR13947">
    <property type="entry name" value="GNAT FAMILY N-ACETYLTRANSFERASE"/>
    <property type="match status" value="1"/>
</dbReference>
<dbReference type="SUPFAM" id="SSF55729">
    <property type="entry name" value="Acyl-CoA N-acyltransferases (Nat)"/>
    <property type="match status" value="1"/>
</dbReference>
<dbReference type="Proteomes" id="UP000886829">
    <property type="component" value="Unassembled WGS sequence"/>
</dbReference>
<evidence type="ECO:0000313" key="3">
    <source>
        <dbReference type="EMBL" id="HIX56780.1"/>
    </source>
</evidence>
<evidence type="ECO:0000256" key="1">
    <source>
        <dbReference type="ARBA" id="ARBA00022679"/>
    </source>
</evidence>
<dbReference type="InterPro" id="IPR016181">
    <property type="entry name" value="Acyl_CoA_acyltransferase"/>
</dbReference>
<dbReference type="InterPro" id="IPR050769">
    <property type="entry name" value="NAT_camello-type"/>
</dbReference>
<gene>
    <name evidence="3" type="ORF">H9850_04840</name>
</gene>
<comment type="caution">
    <text evidence="3">The sequence shown here is derived from an EMBL/GenBank/DDBJ whole genome shotgun (WGS) entry which is preliminary data.</text>
</comment>
<dbReference type="Pfam" id="PF00583">
    <property type="entry name" value="Acetyltransf_1"/>
    <property type="match status" value="1"/>
</dbReference>
<evidence type="ECO:0000259" key="2">
    <source>
        <dbReference type="PROSITE" id="PS51186"/>
    </source>
</evidence>
<dbReference type="GO" id="GO:0008080">
    <property type="term" value="F:N-acetyltransferase activity"/>
    <property type="evidence" value="ECO:0007669"/>
    <property type="project" value="InterPro"/>
</dbReference>
<dbReference type="PANTHER" id="PTHR13947:SF37">
    <property type="entry name" value="LD18367P"/>
    <property type="match status" value="1"/>
</dbReference>
<name>A0A9D1WCR1_9GAMM</name>
<feature type="domain" description="N-acetyltransferase" evidence="2">
    <location>
        <begin position="9"/>
        <end position="158"/>
    </location>
</feature>
<dbReference type="EMBL" id="DXEV01000092">
    <property type="protein sequence ID" value="HIX56780.1"/>
    <property type="molecule type" value="Genomic_DNA"/>
</dbReference>
<protein>
    <submittedName>
        <fullName evidence="3">GNAT family N-acetyltransferase</fullName>
    </submittedName>
</protein>
<dbReference type="AlphaFoldDB" id="A0A9D1WCR1"/>